<keyword evidence="5" id="KW-0804">Transcription</keyword>
<proteinExistence type="predicted"/>
<dbReference type="CDD" id="cd12148">
    <property type="entry name" value="fungal_TF_MHR"/>
    <property type="match status" value="1"/>
</dbReference>
<dbReference type="SMART" id="SM00906">
    <property type="entry name" value="Fungal_trans"/>
    <property type="match status" value="1"/>
</dbReference>
<reference evidence="9" key="1">
    <citation type="journal article" date="2012" name="Mol. Plant Microbe Interact.">
        <title>A highly conserved effector in Fusarium oxysporum is required for full virulence on Arabidopsis.</title>
        <authorList>
            <person name="Thatcher L.F."/>
            <person name="Gardiner D.M."/>
            <person name="Kazan K."/>
            <person name="Manners J."/>
        </authorList>
    </citation>
    <scope>NUCLEOTIDE SEQUENCE [LARGE SCALE GENOMIC DNA]</scope>
    <source>
        <strain evidence="9">Fo5176</strain>
    </source>
</reference>
<keyword evidence="2" id="KW-0862">Zinc</keyword>
<evidence type="ECO:0000256" key="5">
    <source>
        <dbReference type="ARBA" id="ARBA00023163"/>
    </source>
</evidence>
<protein>
    <recommendedName>
        <fullName evidence="8">Zn(2)-C6 fungal-type domain-containing protein</fullName>
    </recommendedName>
</protein>
<dbReference type="GO" id="GO:0008270">
    <property type="term" value="F:zinc ion binding"/>
    <property type="evidence" value="ECO:0007669"/>
    <property type="project" value="InterPro"/>
</dbReference>
<dbReference type="OrthoDB" id="5121955at2759"/>
<evidence type="ECO:0000256" key="4">
    <source>
        <dbReference type="ARBA" id="ARBA00023125"/>
    </source>
</evidence>
<dbReference type="CDD" id="cd00067">
    <property type="entry name" value="GAL4"/>
    <property type="match status" value="1"/>
</dbReference>
<feature type="compositionally biased region" description="Pro residues" evidence="7">
    <location>
        <begin position="95"/>
        <end position="108"/>
    </location>
</feature>
<feature type="domain" description="Zn(2)-C6 fungal-type" evidence="8">
    <location>
        <begin position="15"/>
        <end position="48"/>
    </location>
</feature>
<keyword evidence="6" id="KW-0539">Nucleus</keyword>
<comment type="caution">
    <text evidence="9">The sequence shown here is derived from an EMBL/GenBank/DDBJ whole genome shotgun (WGS) entry which is preliminary data.</text>
</comment>
<dbReference type="InterPro" id="IPR052073">
    <property type="entry name" value="Amide_Lactam_Regulators"/>
</dbReference>
<dbReference type="AlphaFoldDB" id="F9FZ76"/>
<dbReference type="InterPro" id="IPR001138">
    <property type="entry name" value="Zn2Cys6_DnaBD"/>
</dbReference>
<sequence length="702" mass="79178">MEDSGPQTRHRASKACQRCHQRKIKCDAVQVGRPCSRCRMDQISDCALIVSRRGIYDRNKVRRRRQTGEEVEAVIPSPPRHFDHQIESSVQDSPGFPPCDPSPEPCPPESFAETPREQHESSHTHSDATHQQNKSLVAMFESFLRQQHQGTPGRSGIVLPGEPSPLTFALGEFQHRCGRGLHDVGRQIEERASVAETEHDVHPPHLAECDIEWLKAKGAFDHPDDAISDALLRVYLERFHPLYSIVRKDRFETAFRQRKLPWIILHAVCFIGVTFCDRAVIYQSQFTSRLEARLYYYNKAKALFTMDYETDRLALLKAVIMLSFCGPQLQSYWSPGSWIGFGVTIAVSLGLHRATGSFRANSSEERNLLRRLWWTLVIRDAHLSALLGRSMRVNLSLCDTDLLTFDDFEDEMTCSHQNDLSCICKQPIHYQIQMAKLSIILRSILLHRFGPTKSTTTVEELHQKLIDWQSNLPGSLSSGQQTSSPFVLSLAIKILFNYHLLILHMERPERVSSAFDHNSSLNESRSVAVAQSAASAIASTAVTIMKKSIIYALPHEVFPAFFLAGIIFYRQASQPNPAIAEKCLASLDNCQIVLNEARESWDSGNWATKLFEFLLSTSNETDDAHHTKAQQEPGAHAGIQTSLNTATVGNDHPMIDFTSQSILPSFDASTRLDENVSFELGDLLLMPNLWLPEADELQTFTM</sequence>
<name>F9FZ76_FUSOF</name>
<dbReference type="Pfam" id="PF04082">
    <property type="entry name" value="Fungal_trans"/>
    <property type="match status" value="1"/>
</dbReference>
<dbReference type="SMART" id="SM00066">
    <property type="entry name" value="GAL4"/>
    <property type="match status" value="1"/>
</dbReference>
<evidence type="ECO:0000256" key="7">
    <source>
        <dbReference type="SAM" id="MobiDB-lite"/>
    </source>
</evidence>
<evidence type="ECO:0000259" key="8">
    <source>
        <dbReference type="PROSITE" id="PS50048"/>
    </source>
</evidence>
<accession>F9FZ76</accession>
<evidence type="ECO:0000256" key="3">
    <source>
        <dbReference type="ARBA" id="ARBA00023015"/>
    </source>
</evidence>
<dbReference type="PROSITE" id="PS50048">
    <property type="entry name" value="ZN2_CY6_FUNGAL_2"/>
    <property type="match status" value="1"/>
</dbReference>
<evidence type="ECO:0000313" key="9">
    <source>
        <dbReference type="EMBL" id="EGU77778.1"/>
    </source>
</evidence>
<feature type="region of interest" description="Disordered" evidence="7">
    <location>
        <begin position="87"/>
        <end position="131"/>
    </location>
</feature>
<dbReference type="GO" id="GO:0003677">
    <property type="term" value="F:DNA binding"/>
    <property type="evidence" value="ECO:0007669"/>
    <property type="project" value="UniProtKB-KW"/>
</dbReference>
<dbReference type="PANTHER" id="PTHR47171:SF1">
    <property type="entry name" value="ZN(II)2CYS6 TRANSCRIPTION FACTOR (EUROFUNG)"/>
    <property type="match status" value="1"/>
</dbReference>
<keyword evidence="4" id="KW-0238">DNA-binding</keyword>
<dbReference type="PANTHER" id="PTHR47171">
    <property type="entry name" value="FARA-RELATED"/>
    <property type="match status" value="1"/>
</dbReference>
<gene>
    <name evidence="9" type="ORF">FOXB_11708</name>
</gene>
<evidence type="ECO:0000256" key="2">
    <source>
        <dbReference type="ARBA" id="ARBA00022833"/>
    </source>
</evidence>
<dbReference type="Pfam" id="PF00172">
    <property type="entry name" value="Zn_clus"/>
    <property type="match status" value="1"/>
</dbReference>
<keyword evidence="1" id="KW-0479">Metal-binding</keyword>
<feature type="compositionally biased region" description="Basic and acidic residues" evidence="7">
    <location>
        <begin position="114"/>
        <end position="128"/>
    </location>
</feature>
<organism evidence="9">
    <name type="scientific">Fusarium oxysporum (strain Fo5176)</name>
    <name type="common">Fusarium vascular wilt</name>
    <dbReference type="NCBI Taxonomy" id="660025"/>
    <lineage>
        <taxon>Eukaryota</taxon>
        <taxon>Fungi</taxon>
        <taxon>Dikarya</taxon>
        <taxon>Ascomycota</taxon>
        <taxon>Pezizomycotina</taxon>
        <taxon>Sordariomycetes</taxon>
        <taxon>Hypocreomycetidae</taxon>
        <taxon>Hypocreales</taxon>
        <taxon>Nectriaceae</taxon>
        <taxon>Fusarium</taxon>
        <taxon>Fusarium oxysporum species complex</taxon>
    </lineage>
</organism>
<dbReference type="EMBL" id="AFQF01002926">
    <property type="protein sequence ID" value="EGU77778.1"/>
    <property type="molecule type" value="Genomic_DNA"/>
</dbReference>
<dbReference type="Gene3D" id="4.10.240.10">
    <property type="entry name" value="Zn(2)-C6 fungal-type DNA-binding domain"/>
    <property type="match status" value="1"/>
</dbReference>
<keyword evidence="3" id="KW-0805">Transcription regulation</keyword>
<dbReference type="GO" id="GO:0000981">
    <property type="term" value="F:DNA-binding transcription factor activity, RNA polymerase II-specific"/>
    <property type="evidence" value="ECO:0007669"/>
    <property type="project" value="InterPro"/>
</dbReference>
<dbReference type="InterPro" id="IPR007219">
    <property type="entry name" value="XnlR_reg_dom"/>
</dbReference>
<dbReference type="SUPFAM" id="SSF57701">
    <property type="entry name" value="Zn2/Cys6 DNA-binding domain"/>
    <property type="match status" value="1"/>
</dbReference>
<evidence type="ECO:0000256" key="6">
    <source>
        <dbReference type="ARBA" id="ARBA00023242"/>
    </source>
</evidence>
<evidence type="ECO:0000256" key="1">
    <source>
        <dbReference type="ARBA" id="ARBA00022723"/>
    </source>
</evidence>
<dbReference type="InterPro" id="IPR036864">
    <property type="entry name" value="Zn2-C6_fun-type_DNA-bd_sf"/>
</dbReference>
<dbReference type="GO" id="GO:0006351">
    <property type="term" value="P:DNA-templated transcription"/>
    <property type="evidence" value="ECO:0007669"/>
    <property type="project" value="InterPro"/>
</dbReference>